<dbReference type="AlphaFoldDB" id="A0A1I8FZH9"/>
<sequence length="17" mass="1849">MTHFQATTSLPSVLTSK</sequence>
<evidence type="ECO:0000313" key="1">
    <source>
        <dbReference type="Proteomes" id="UP000095280"/>
    </source>
</evidence>
<dbReference type="Proteomes" id="UP000095280">
    <property type="component" value="Unplaced"/>
</dbReference>
<dbReference type="WBParaSite" id="maker-uti_cns_0000437-snap-gene-1.7-mRNA-1">
    <property type="protein sequence ID" value="maker-uti_cns_0000437-snap-gene-1.7-mRNA-1"/>
    <property type="gene ID" value="maker-uti_cns_0000437-snap-gene-1.7"/>
</dbReference>
<evidence type="ECO:0000313" key="2">
    <source>
        <dbReference type="WBParaSite" id="maker-uti_cns_0000437-snap-gene-1.7-mRNA-1"/>
    </source>
</evidence>
<proteinExistence type="predicted"/>
<organism evidence="1 2">
    <name type="scientific">Macrostomum lignano</name>
    <dbReference type="NCBI Taxonomy" id="282301"/>
    <lineage>
        <taxon>Eukaryota</taxon>
        <taxon>Metazoa</taxon>
        <taxon>Spiralia</taxon>
        <taxon>Lophotrochozoa</taxon>
        <taxon>Platyhelminthes</taxon>
        <taxon>Rhabditophora</taxon>
        <taxon>Macrostomorpha</taxon>
        <taxon>Macrostomida</taxon>
        <taxon>Macrostomidae</taxon>
        <taxon>Macrostomum</taxon>
    </lineage>
</organism>
<protein>
    <submittedName>
        <fullName evidence="2">Uncharacterized protein</fullName>
    </submittedName>
</protein>
<accession>A0A1I8FZH9</accession>
<keyword evidence="1" id="KW-1185">Reference proteome</keyword>
<name>A0A1I8FZH9_9PLAT</name>
<reference evidence="2" key="1">
    <citation type="submission" date="2016-11" db="UniProtKB">
        <authorList>
            <consortium name="WormBaseParasite"/>
        </authorList>
    </citation>
    <scope>IDENTIFICATION</scope>
</reference>